<dbReference type="EMBL" id="JPOX01000001">
    <property type="protein sequence ID" value="KFX53591.1"/>
    <property type="molecule type" value="Genomic_DNA"/>
</dbReference>
<proteinExistence type="predicted"/>
<reference evidence="1" key="1">
    <citation type="journal article" date="2014" name="PLoS Genet.">
        <title>Signature Gene Expression Reveals Novel Clues to the Molecular Mechanisms of Dimorphic Transition in Penicillium marneffei.</title>
        <authorList>
            <person name="Yang E."/>
            <person name="Wang G."/>
            <person name="Cai J."/>
            <person name="Woo P.C."/>
            <person name="Lau S.K."/>
            <person name="Yuen K.-Y."/>
            <person name="Chow W.-N."/>
            <person name="Lin X."/>
        </authorList>
    </citation>
    <scope>NUCLEOTIDE SEQUENCE [LARGE SCALE GENOMIC DNA]</scope>
    <source>
        <strain evidence="1">PM1</strain>
    </source>
</reference>
<evidence type="ECO:0000313" key="1">
    <source>
        <dbReference type="EMBL" id="KFX53591.1"/>
    </source>
</evidence>
<dbReference type="AlphaFoldDB" id="A0A093W3Y9"/>
<comment type="caution">
    <text evidence="1">The sequence shown here is derived from an EMBL/GenBank/DDBJ whole genome shotgun (WGS) entry which is preliminary data.</text>
</comment>
<dbReference type="HOGENOM" id="CLU_084253_4_1_1"/>
<gene>
    <name evidence="1" type="ORF">GQ26_0013590</name>
</gene>
<name>A0A093W3Y9_TALMA</name>
<dbReference type="Gene3D" id="3.40.1050.10">
    <property type="entry name" value="Carbonic anhydrase"/>
    <property type="match status" value="1"/>
</dbReference>
<dbReference type="InterPro" id="IPR036874">
    <property type="entry name" value="Carbonic_anhydrase_sf"/>
</dbReference>
<organism evidence="1">
    <name type="scientific">Talaromyces marneffei PM1</name>
    <dbReference type="NCBI Taxonomy" id="1077442"/>
    <lineage>
        <taxon>Eukaryota</taxon>
        <taxon>Fungi</taxon>
        <taxon>Dikarya</taxon>
        <taxon>Ascomycota</taxon>
        <taxon>Pezizomycotina</taxon>
        <taxon>Eurotiomycetes</taxon>
        <taxon>Eurotiomycetidae</taxon>
        <taxon>Eurotiales</taxon>
        <taxon>Trichocomaceae</taxon>
        <taxon>Talaromyces</taxon>
        <taxon>Talaromyces sect. Talaromyces</taxon>
    </lineage>
</organism>
<dbReference type="GO" id="GO:0008270">
    <property type="term" value="F:zinc ion binding"/>
    <property type="evidence" value="ECO:0007669"/>
    <property type="project" value="InterPro"/>
</dbReference>
<dbReference type="GO" id="GO:0004089">
    <property type="term" value="F:carbonate dehydratase activity"/>
    <property type="evidence" value="ECO:0007669"/>
    <property type="project" value="InterPro"/>
</dbReference>
<protein>
    <submittedName>
        <fullName evidence="1">Uncharacterized protein</fullName>
    </submittedName>
</protein>
<accession>A0A093W3Y9</accession>
<sequence length="124" mass="13788">MSTSRDTISTLLASNEKFASTFNGTLAMEQLPAGLRTDDGQPLFIHCGMTHVTEDEIRDYAKSKNPAAAAIVDKIDFGLWKEEHLEDSVRKDVRKLREEKSLDGIEVFGFVLDTQTAVVTEVQV</sequence>